<gene>
    <name evidence="1" type="ORF">GLOIN_2v1761638</name>
</gene>
<comment type="caution">
    <text evidence="1">The sequence shown here is derived from an EMBL/GenBank/DDBJ whole genome shotgun (WGS) entry which is preliminary data.</text>
</comment>
<protein>
    <submittedName>
        <fullName evidence="1">Uncharacterized protein</fullName>
    </submittedName>
</protein>
<accession>A0A2P4QYJ7</accession>
<sequence>MVDGFHFRLMDRISPFDFLLDGFPLTNWRFPTLRTLLDGQVSPSDFIRSGFLRIFIRLGEDDGWIMDGGWCI</sequence>
<dbReference type="Proteomes" id="UP000018888">
    <property type="component" value="Unassembled WGS sequence"/>
</dbReference>
<proteinExistence type="predicted"/>
<dbReference type="AlphaFoldDB" id="A0A2P4QYJ7"/>
<organism evidence="1 2">
    <name type="scientific">Rhizophagus irregularis (strain DAOM 181602 / DAOM 197198 / MUCL 43194)</name>
    <name type="common">Arbuscular mycorrhizal fungus</name>
    <name type="synonym">Glomus intraradices</name>
    <dbReference type="NCBI Taxonomy" id="747089"/>
    <lineage>
        <taxon>Eukaryota</taxon>
        <taxon>Fungi</taxon>
        <taxon>Fungi incertae sedis</taxon>
        <taxon>Mucoromycota</taxon>
        <taxon>Glomeromycotina</taxon>
        <taxon>Glomeromycetes</taxon>
        <taxon>Glomerales</taxon>
        <taxon>Glomeraceae</taxon>
        <taxon>Rhizophagus</taxon>
    </lineage>
</organism>
<reference evidence="1 2" key="2">
    <citation type="journal article" date="2018" name="New Phytol.">
        <title>High intraspecific genome diversity in the model arbuscular mycorrhizal symbiont Rhizophagus irregularis.</title>
        <authorList>
            <person name="Chen E.C.H."/>
            <person name="Morin E."/>
            <person name="Beaudet D."/>
            <person name="Noel J."/>
            <person name="Yildirir G."/>
            <person name="Ndikumana S."/>
            <person name="Charron P."/>
            <person name="St-Onge C."/>
            <person name="Giorgi J."/>
            <person name="Kruger M."/>
            <person name="Marton T."/>
            <person name="Ropars J."/>
            <person name="Grigoriev I.V."/>
            <person name="Hainaut M."/>
            <person name="Henrissat B."/>
            <person name="Roux C."/>
            <person name="Martin F."/>
            <person name="Corradi N."/>
        </authorList>
    </citation>
    <scope>NUCLEOTIDE SEQUENCE [LARGE SCALE GENOMIC DNA]</scope>
    <source>
        <strain evidence="1 2">DAOM 197198</strain>
    </source>
</reference>
<dbReference type="EMBL" id="AUPC02000003">
    <property type="protein sequence ID" value="POG82726.1"/>
    <property type="molecule type" value="Genomic_DNA"/>
</dbReference>
<evidence type="ECO:0000313" key="1">
    <source>
        <dbReference type="EMBL" id="POG82726.1"/>
    </source>
</evidence>
<keyword evidence="2" id="KW-1185">Reference proteome</keyword>
<name>A0A2P4QYJ7_RHIID</name>
<evidence type="ECO:0000313" key="2">
    <source>
        <dbReference type="Proteomes" id="UP000018888"/>
    </source>
</evidence>
<reference evidence="1 2" key="1">
    <citation type="journal article" date="2013" name="Proc. Natl. Acad. Sci. U.S.A.">
        <title>Genome of an arbuscular mycorrhizal fungus provides insight into the oldest plant symbiosis.</title>
        <authorList>
            <person name="Tisserant E."/>
            <person name="Malbreil M."/>
            <person name="Kuo A."/>
            <person name="Kohler A."/>
            <person name="Symeonidi A."/>
            <person name="Balestrini R."/>
            <person name="Charron P."/>
            <person name="Duensing N."/>
            <person name="Frei Dit Frey N."/>
            <person name="Gianinazzi-Pearson V."/>
            <person name="Gilbert L.B."/>
            <person name="Handa Y."/>
            <person name="Herr J.R."/>
            <person name="Hijri M."/>
            <person name="Koul R."/>
            <person name="Kawaguchi M."/>
            <person name="Krajinski F."/>
            <person name="Lammers P.J."/>
            <person name="Masclaux F.G."/>
            <person name="Murat C."/>
            <person name="Morin E."/>
            <person name="Ndikumana S."/>
            <person name="Pagni M."/>
            <person name="Petitpierre D."/>
            <person name="Requena N."/>
            <person name="Rosikiewicz P."/>
            <person name="Riley R."/>
            <person name="Saito K."/>
            <person name="San Clemente H."/>
            <person name="Shapiro H."/>
            <person name="van Tuinen D."/>
            <person name="Becard G."/>
            <person name="Bonfante P."/>
            <person name="Paszkowski U."/>
            <person name="Shachar-Hill Y.Y."/>
            <person name="Tuskan G.A."/>
            <person name="Young P.W."/>
            <person name="Sanders I.R."/>
            <person name="Henrissat B."/>
            <person name="Rensing S.A."/>
            <person name="Grigoriev I.V."/>
            <person name="Corradi N."/>
            <person name="Roux C."/>
            <person name="Martin F."/>
        </authorList>
    </citation>
    <scope>NUCLEOTIDE SEQUENCE [LARGE SCALE GENOMIC DNA]</scope>
    <source>
        <strain evidence="1 2">DAOM 197198</strain>
    </source>
</reference>